<dbReference type="InterPro" id="IPR008146">
    <property type="entry name" value="Gln_synth_cat_dom"/>
</dbReference>
<dbReference type="PROSITE" id="PS51987">
    <property type="entry name" value="GS_CATALYTIC"/>
    <property type="match status" value="1"/>
</dbReference>
<protein>
    <submittedName>
        <fullName evidence="5">Glutamine synthetase type III</fullName>
    </submittedName>
</protein>
<reference evidence="6" key="1">
    <citation type="journal article" date="2019" name="Int. J. Syst. Evol. Microbiol.">
        <title>Halobacteriovorax valvorus sp. nov., a novel prokaryotic predator isolated from coastal seawater of China.</title>
        <authorList>
            <person name="Chen M.-X."/>
        </authorList>
    </citation>
    <scope>NUCLEOTIDE SEQUENCE [LARGE SCALE GENOMIC DNA]</scope>
    <source>
        <strain evidence="6">BL9</strain>
    </source>
</reference>
<comment type="similarity">
    <text evidence="1 2">Belongs to the glutamine synthetase family.</text>
</comment>
<dbReference type="Pfam" id="PF18318">
    <property type="entry name" value="Gln-synt_C-ter"/>
    <property type="match status" value="1"/>
</dbReference>
<proteinExistence type="inferred from homology"/>
<dbReference type="EMBL" id="QDKL01000003">
    <property type="protein sequence ID" value="RZF20889.1"/>
    <property type="molecule type" value="Genomic_DNA"/>
</dbReference>
<dbReference type="InterPro" id="IPR014746">
    <property type="entry name" value="Gln_synth/guanido_kin_cat_dom"/>
</dbReference>
<evidence type="ECO:0000256" key="1">
    <source>
        <dbReference type="PROSITE-ProRule" id="PRU01330"/>
    </source>
</evidence>
<dbReference type="PROSITE" id="PS00181">
    <property type="entry name" value="GLNA_ATP"/>
    <property type="match status" value="1"/>
</dbReference>
<accession>A0ABY0IH74</accession>
<evidence type="ECO:0000259" key="4">
    <source>
        <dbReference type="PROSITE" id="PS51987"/>
    </source>
</evidence>
<feature type="domain" description="GS beta-grasp" evidence="3">
    <location>
        <begin position="92"/>
        <end position="186"/>
    </location>
</feature>
<dbReference type="Proteomes" id="UP000443582">
    <property type="component" value="Unassembled WGS sequence"/>
</dbReference>
<feature type="domain" description="GS catalytic" evidence="4">
    <location>
        <begin position="198"/>
        <end position="625"/>
    </location>
</feature>
<keyword evidence="6" id="KW-1185">Reference proteome</keyword>
<evidence type="ECO:0000313" key="6">
    <source>
        <dbReference type="Proteomes" id="UP000443582"/>
    </source>
</evidence>
<dbReference type="InterPro" id="IPR027303">
    <property type="entry name" value="Gln_synth_gly_rich_site"/>
</dbReference>
<sequence>MERKYMSVQSSLNDTISQGLSFFRPKDTAGNYHKISDYFGENTFDIQTAEEIPDSIREEINEVINSNAQITESQAQIVAKAVTAWALNKGATHFCHWFQPLTGATAEKHDAFLDYDYSTGQPIEELSATQLIQGEPDASSFPNGGARSTFEARGYTAWDLTSPMFLIGSGQSKTLCIPTAFVSYHGEALDIKTPLLRSNSALGEVAKKFLHLTGETDVKRVIATCGAEQEYFLIDKAYYYQRRDLVMTGRTLFGAASTKNQQLDDHYFGAINERVMAFMEELDFELHKLGIPAKTRHNEVAPGQFEIAQIFRDANISADNNHMVMATIENVAKRHDFEALMHEKPFAGINGSGKHLNWSLASDTGINLLNPGKEPHQNYRFLAFTAAVITAVDRHAKLLRASIASHSNDHRLGANEAPPSIISVFTGSTIEKIFKAIKEKSDFAPESQEILDLGAGQLAKLPKDNTDRNRTSPFAFTGNKFEFRACGSDQSIGFPLTILNGAVTSVLEEVNHKLESKINEGTPVDQALLDVCHELLNESWNVIFNGDGYSQEWLEEAERRGLPNLKTTADCLEYLVNKDETSFLTKHGIYRNSELETLYNVHLEAYITKREIEFNTLIGMVNQHVIPAAIQYKEKLTNSILASKSCKVEATVEKELLKELQFSLEGAFEQTRNLKNALSDLHEKNSEEEAARKIAYDLMPVSELIAQNCANLEQIIPDDMWPVPTYFEMLFCI</sequence>
<dbReference type="PROSITE" id="PS51986">
    <property type="entry name" value="GS_BETA_GRASP"/>
    <property type="match status" value="1"/>
</dbReference>
<dbReference type="SUPFAM" id="SSF55931">
    <property type="entry name" value="Glutamine synthetase/guanido kinase"/>
    <property type="match status" value="1"/>
</dbReference>
<dbReference type="InterPro" id="IPR008147">
    <property type="entry name" value="Gln_synt_N"/>
</dbReference>
<dbReference type="PANTHER" id="PTHR42974:SF1">
    <property type="entry name" value="TYPE-3 GLUTAMINE SYNTHETASE"/>
    <property type="match status" value="1"/>
</dbReference>
<gene>
    <name evidence="5" type="ORF">DAY19_12965</name>
</gene>
<comment type="caution">
    <text evidence="5">The sequence shown here is derived from an EMBL/GenBank/DDBJ whole genome shotgun (WGS) entry which is preliminary data.</text>
</comment>
<evidence type="ECO:0000313" key="5">
    <source>
        <dbReference type="EMBL" id="RZF20889.1"/>
    </source>
</evidence>
<dbReference type="Gene3D" id="1.20.120.1560">
    <property type="match status" value="1"/>
</dbReference>
<evidence type="ECO:0000256" key="2">
    <source>
        <dbReference type="RuleBase" id="RU000384"/>
    </source>
</evidence>
<dbReference type="InterPro" id="IPR052725">
    <property type="entry name" value="GS_Type-3"/>
</dbReference>
<organism evidence="5 6">
    <name type="scientific">Halobacteriovorax vibrionivorans</name>
    <dbReference type="NCBI Taxonomy" id="2152716"/>
    <lineage>
        <taxon>Bacteria</taxon>
        <taxon>Pseudomonadati</taxon>
        <taxon>Bdellovibrionota</taxon>
        <taxon>Bacteriovoracia</taxon>
        <taxon>Bacteriovoracales</taxon>
        <taxon>Halobacteriovoraceae</taxon>
        <taxon>Halobacteriovorax</taxon>
    </lineage>
</organism>
<dbReference type="Pfam" id="PF00120">
    <property type="entry name" value="Gln-synt_C"/>
    <property type="match status" value="1"/>
</dbReference>
<dbReference type="InterPro" id="IPR022147">
    <property type="entry name" value="GSIII_N"/>
</dbReference>
<dbReference type="Gene3D" id="3.30.590.10">
    <property type="entry name" value="Glutamine synthetase/guanido kinase, catalytic domain"/>
    <property type="match status" value="1"/>
</dbReference>
<dbReference type="InterPro" id="IPR040577">
    <property type="entry name" value="Gln-synt_C"/>
</dbReference>
<name>A0ABY0IH74_9BACT</name>
<dbReference type="SMART" id="SM01230">
    <property type="entry name" value="Gln-synt_C"/>
    <property type="match status" value="1"/>
</dbReference>
<dbReference type="Pfam" id="PF12437">
    <property type="entry name" value="GSIII_N"/>
    <property type="match status" value="1"/>
</dbReference>
<dbReference type="PANTHER" id="PTHR42974">
    <property type="entry name" value="GLUTAMINE SYNTHETASE"/>
    <property type="match status" value="1"/>
</dbReference>
<evidence type="ECO:0000259" key="3">
    <source>
        <dbReference type="PROSITE" id="PS51986"/>
    </source>
</evidence>